<feature type="compositionally biased region" description="Gly residues" evidence="1">
    <location>
        <begin position="794"/>
        <end position="808"/>
    </location>
</feature>
<feature type="compositionally biased region" description="Polar residues" evidence="1">
    <location>
        <begin position="89"/>
        <end position="99"/>
    </location>
</feature>
<feature type="compositionally biased region" description="Polar residues" evidence="1">
    <location>
        <begin position="537"/>
        <end position="550"/>
    </location>
</feature>
<gene>
    <name evidence="2" type="ORF">THASP1DRAFT_33569</name>
</gene>
<evidence type="ECO:0000256" key="1">
    <source>
        <dbReference type="SAM" id="MobiDB-lite"/>
    </source>
</evidence>
<reference evidence="3" key="1">
    <citation type="journal article" date="2018" name="Nat. Microbiol.">
        <title>Leveraging single-cell genomics to expand the fungal tree of life.</title>
        <authorList>
            <person name="Ahrendt S.R."/>
            <person name="Quandt C.A."/>
            <person name="Ciobanu D."/>
            <person name="Clum A."/>
            <person name="Salamov A."/>
            <person name="Andreopoulos B."/>
            <person name="Cheng J.F."/>
            <person name="Woyke T."/>
            <person name="Pelin A."/>
            <person name="Henrissat B."/>
            <person name="Reynolds N.K."/>
            <person name="Benny G.L."/>
            <person name="Smith M.E."/>
            <person name="James T.Y."/>
            <person name="Grigoriev I.V."/>
        </authorList>
    </citation>
    <scope>NUCLEOTIDE SEQUENCE [LARGE SCALE GENOMIC DNA]</scope>
    <source>
        <strain evidence="3">RSA 1356</strain>
    </source>
</reference>
<protein>
    <submittedName>
        <fullName evidence="2">Uncharacterized protein</fullName>
    </submittedName>
</protein>
<feature type="region of interest" description="Disordered" evidence="1">
    <location>
        <begin position="530"/>
        <end position="560"/>
    </location>
</feature>
<feature type="region of interest" description="Disordered" evidence="1">
    <location>
        <begin position="78"/>
        <end position="134"/>
    </location>
</feature>
<evidence type="ECO:0000313" key="2">
    <source>
        <dbReference type="EMBL" id="RKP04640.1"/>
    </source>
</evidence>
<keyword evidence="3" id="KW-1185">Reference proteome</keyword>
<evidence type="ECO:0000313" key="3">
    <source>
        <dbReference type="Proteomes" id="UP000271241"/>
    </source>
</evidence>
<feature type="region of interest" description="Disordered" evidence="1">
    <location>
        <begin position="728"/>
        <end position="816"/>
    </location>
</feature>
<proteinExistence type="predicted"/>
<feature type="compositionally biased region" description="Basic residues" evidence="1">
    <location>
        <begin position="751"/>
        <end position="760"/>
    </location>
</feature>
<sequence length="816" mass="86305">MRVAPNPLPIGGKVDTPAFESLAAMPTPTFMDPFLDAAAATAAFAMPVVETSAELDNVQPAATTVEPAVVKTAVGGDAAEPTAPAESMHTMQAQSADSTSLDEDHGVFQLSSAETGEAAEISVSSQAKEADVDEDAKASMAVGLASDTLLPSRPSTPPLAILADVEVAELETATATKDVGAVSAEESHAMRAVEAQVCPPAVTAAPDSMLAASATATTPEAELHESSIEIEEELATPLADHQPTPDSVDEDGAVSALETAVAMSAPSIPDIVLETPVDTQQGACAVEATLEQDVAVAVPVVALEAQSVPATPPVVKIVPPTPTVGAPVEYSDGSEDQANAVASVPTEQARDVHFQLKTSGDVDLEDELFGLGNEDLSGIIGNSDDEYGQRMSISLKRLHLEQALAFSDSDENSSDDEPISFLSHSYAESDSSTRASSPPIEVALHDMVLLSEISQTTAVGSDCENILHGVVLDKVEEEVEDQAARITQQQKGKYVADEVDDEIEEDVSTLVIMTNDDDPEVEEIVEEELDDVEEDVASTSSLVRQETPLGTNPERPSAELDPFTLASNAPGHRASTPTPWPAAPAMPLRNYERYAALTSPSRSMSGPATPLAPGLPFPMADIDAIVASIPSSPKPMDLTLSPLADSKRVLFRGPNPMHPSLRNDRDAVARRLQTQTSQQHQQQQQSQQQQPSFHRTPPMPPAHLIPHHLQMVRPLAGSSFMDEKLAGREQTYRQQHTPNRGGNGDGNRQHGSGKRQHKGRQQQQQQQQQQQPGGRGEGQQKNKSRRRGTRRRAGGNGENGAAAHGGGAQAVPVNRA</sequence>
<feature type="compositionally biased region" description="Low complexity" evidence="1">
    <location>
        <begin position="761"/>
        <end position="772"/>
    </location>
</feature>
<name>A0A4P9XHG0_9FUNG</name>
<feature type="compositionally biased region" description="Basic residues" evidence="1">
    <location>
        <begin position="782"/>
        <end position="793"/>
    </location>
</feature>
<dbReference type="AlphaFoldDB" id="A0A4P9XHG0"/>
<feature type="region of interest" description="Disordered" evidence="1">
    <location>
        <begin position="670"/>
        <end position="704"/>
    </location>
</feature>
<dbReference type="Proteomes" id="UP000271241">
    <property type="component" value="Unassembled WGS sequence"/>
</dbReference>
<accession>A0A4P9XHG0</accession>
<dbReference type="EMBL" id="KZ993563">
    <property type="protein sequence ID" value="RKP04640.1"/>
    <property type="molecule type" value="Genomic_DNA"/>
</dbReference>
<organism evidence="2 3">
    <name type="scientific">Thamnocephalis sphaerospora</name>
    <dbReference type="NCBI Taxonomy" id="78915"/>
    <lineage>
        <taxon>Eukaryota</taxon>
        <taxon>Fungi</taxon>
        <taxon>Fungi incertae sedis</taxon>
        <taxon>Zoopagomycota</taxon>
        <taxon>Zoopagomycotina</taxon>
        <taxon>Zoopagomycetes</taxon>
        <taxon>Zoopagales</taxon>
        <taxon>Sigmoideomycetaceae</taxon>
        <taxon>Thamnocephalis</taxon>
    </lineage>
</organism>
<feature type="compositionally biased region" description="Low complexity" evidence="1">
    <location>
        <begin position="673"/>
        <end position="690"/>
    </location>
</feature>